<evidence type="ECO:0000313" key="8">
    <source>
        <dbReference type="Proteomes" id="UP000185839"/>
    </source>
</evidence>
<feature type="transmembrane region" description="Helical" evidence="6">
    <location>
        <begin position="6"/>
        <end position="23"/>
    </location>
</feature>
<gene>
    <name evidence="7" type="ORF">SAMN05421789_10280</name>
</gene>
<keyword evidence="6" id="KW-0472">Membrane</keyword>
<dbReference type="InterPro" id="IPR003798">
    <property type="entry name" value="DNA_recombination_RmuC"/>
</dbReference>
<organism evidence="7 8">
    <name type="scientific">Kaistella chaponensis</name>
    <dbReference type="NCBI Taxonomy" id="713588"/>
    <lineage>
        <taxon>Bacteria</taxon>
        <taxon>Pseudomonadati</taxon>
        <taxon>Bacteroidota</taxon>
        <taxon>Flavobacteriia</taxon>
        <taxon>Flavobacteriales</taxon>
        <taxon>Weeksellaceae</taxon>
        <taxon>Chryseobacterium group</taxon>
        <taxon>Kaistella</taxon>
    </lineage>
</organism>
<dbReference type="Pfam" id="PF02646">
    <property type="entry name" value="RmuC"/>
    <property type="match status" value="1"/>
</dbReference>
<comment type="similarity">
    <text evidence="2">Belongs to the RmuC family.</text>
</comment>
<evidence type="ECO:0000313" key="7">
    <source>
        <dbReference type="EMBL" id="SIS48877.1"/>
    </source>
</evidence>
<keyword evidence="6" id="KW-0812">Transmembrane</keyword>
<keyword evidence="3 5" id="KW-0175">Coiled coil</keyword>
<dbReference type="AlphaFoldDB" id="A0A1N7JHS7"/>
<protein>
    <submittedName>
        <fullName evidence="7">DNA recombination protein RmuC</fullName>
    </submittedName>
</protein>
<feature type="coiled-coil region" evidence="5">
    <location>
        <begin position="54"/>
        <end position="102"/>
    </location>
</feature>
<proteinExistence type="inferred from homology"/>
<reference evidence="8" key="1">
    <citation type="submission" date="2017-01" db="EMBL/GenBank/DDBJ databases">
        <authorList>
            <person name="Varghese N."/>
            <person name="Submissions S."/>
        </authorList>
    </citation>
    <scope>NUCLEOTIDE SEQUENCE [LARGE SCALE GENOMIC DNA]</scope>
    <source>
        <strain evidence="8">DSM 23145</strain>
    </source>
</reference>
<evidence type="ECO:0000256" key="1">
    <source>
        <dbReference type="ARBA" id="ARBA00003416"/>
    </source>
</evidence>
<dbReference type="Proteomes" id="UP000185839">
    <property type="component" value="Unassembled WGS sequence"/>
</dbReference>
<dbReference type="RefSeq" id="WP_076385456.1">
    <property type="nucleotide sequence ID" value="NZ_FTOI01000002.1"/>
</dbReference>
<keyword evidence="4" id="KW-0233">DNA recombination</keyword>
<dbReference type="GO" id="GO:0006310">
    <property type="term" value="P:DNA recombination"/>
    <property type="evidence" value="ECO:0007669"/>
    <property type="project" value="UniProtKB-KW"/>
</dbReference>
<name>A0A1N7JHS7_9FLAO</name>
<dbReference type="PANTHER" id="PTHR30563:SF0">
    <property type="entry name" value="DNA RECOMBINATION PROTEIN RMUC"/>
    <property type="match status" value="1"/>
</dbReference>
<sequence>MTSLLSGIILGAVLGAVLLYFILKSSNVSRQSFEELHHQYIRLNSDLENSHLKTTELVSLNSNLNEEIKKLQEEKQDLISIKSQLSAQNENLHILLSNQKEEISKMQDLAKIEFQNLAQKILEEKTEKFTALNQSQLKNILEPLGENLEIFKKRVNEVYENEARERFSLNSTIKLMMEQTTKISQEANNLATALKGQTKTQGDWGEMILERILEDSGLTKDREYFSQYTIKNENGENQRPDFVLKLPGNQLVIIDSKVSLNAYERMVSAETEEERKQNLSLHIAAVRKHIDSLSQKKYDDLKESLDFTIMFIPVEPAFLTAVQFDSQLWNYAYHKHIILLSPTNLIAYLKLISDVWKRADHNQNALEIAERGGKMYDKFVSFVENLEKVGKNIDQAKNSYNDAFKQLTTGNDNLVTQTQKLKQLGAKNRKNIPSTLIENTENQIDFSE</sequence>
<dbReference type="STRING" id="713588.SAMN05421789_10280"/>
<evidence type="ECO:0000256" key="4">
    <source>
        <dbReference type="ARBA" id="ARBA00023172"/>
    </source>
</evidence>
<keyword evidence="6" id="KW-1133">Transmembrane helix</keyword>
<evidence type="ECO:0000256" key="5">
    <source>
        <dbReference type="SAM" id="Coils"/>
    </source>
</evidence>
<evidence type="ECO:0000256" key="3">
    <source>
        <dbReference type="ARBA" id="ARBA00023054"/>
    </source>
</evidence>
<dbReference type="PANTHER" id="PTHR30563">
    <property type="entry name" value="DNA RECOMBINATION PROTEIN RMUC"/>
    <property type="match status" value="1"/>
</dbReference>
<dbReference type="EMBL" id="FTOI01000002">
    <property type="protein sequence ID" value="SIS48877.1"/>
    <property type="molecule type" value="Genomic_DNA"/>
</dbReference>
<evidence type="ECO:0000256" key="6">
    <source>
        <dbReference type="SAM" id="Phobius"/>
    </source>
</evidence>
<keyword evidence="8" id="KW-1185">Reference proteome</keyword>
<accession>A0A1N7JHS7</accession>
<evidence type="ECO:0000256" key="2">
    <source>
        <dbReference type="ARBA" id="ARBA00009840"/>
    </source>
</evidence>
<comment type="function">
    <text evidence="1">Involved in DNA recombination.</text>
</comment>